<dbReference type="PROSITE" id="PS01228">
    <property type="entry name" value="COF_1"/>
    <property type="match status" value="1"/>
</dbReference>
<accession>A0A7W7T9Q8</accession>
<evidence type="ECO:0000313" key="1">
    <source>
        <dbReference type="EMBL" id="MBB4969134.1"/>
    </source>
</evidence>
<dbReference type="InterPro" id="IPR023214">
    <property type="entry name" value="HAD_sf"/>
</dbReference>
<proteinExistence type="predicted"/>
<evidence type="ECO:0008006" key="3">
    <source>
        <dbReference type="Google" id="ProtNLM"/>
    </source>
</evidence>
<dbReference type="AlphaFoldDB" id="A0A7W7T9Q8"/>
<dbReference type="RefSeq" id="WP_184674838.1">
    <property type="nucleotide sequence ID" value="NZ_BAABAI010000043.1"/>
</dbReference>
<dbReference type="InterPro" id="IPR000150">
    <property type="entry name" value="Cof"/>
</dbReference>
<protein>
    <recommendedName>
        <fullName evidence="3">HAD family hydrolase</fullName>
    </recommendedName>
</protein>
<gene>
    <name evidence="1" type="ORF">F4559_006493</name>
</gene>
<name>A0A7W7T9Q8_9PSEU</name>
<dbReference type="PANTHER" id="PTHR10000">
    <property type="entry name" value="PHOSPHOSERINE PHOSPHATASE"/>
    <property type="match status" value="1"/>
</dbReference>
<evidence type="ECO:0000313" key="2">
    <source>
        <dbReference type="Proteomes" id="UP000542674"/>
    </source>
</evidence>
<dbReference type="InterPro" id="IPR036412">
    <property type="entry name" value="HAD-like_sf"/>
</dbReference>
<dbReference type="SUPFAM" id="SSF56784">
    <property type="entry name" value="HAD-like"/>
    <property type="match status" value="1"/>
</dbReference>
<dbReference type="Gene3D" id="3.30.1240.10">
    <property type="match status" value="1"/>
</dbReference>
<dbReference type="NCBIfam" id="TIGR00099">
    <property type="entry name" value="Cof-subfamily"/>
    <property type="match status" value="1"/>
</dbReference>
<organism evidence="1 2">
    <name type="scientific">Saccharothrix violaceirubra</name>
    <dbReference type="NCBI Taxonomy" id="413306"/>
    <lineage>
        <taxon>Bacteria</taxon>
        <taxon>Bacillati</taxon>
        <taxon>Actinomycetota</taxon>
        <taxon>Actinomycetes</taxon>
        <taxon>Pseudonocardiales</taxon>
        <taxon>Pseudonocardiaceae</taxon>
        <taxon>Saccharothrix</taxon>
    </lineage>
</organism>
<comment type="caution">
    <text evidence="1">The sequence shown here is derived from an EMBL/GenBank/DDBJ whole genome shotgun (WGS) entry which is preliminary data.</text>
</comment>
<dbReference type="PANTHER" id="PTHR10000:SF8">
    <property type="entry name" value="HAD SUPERFAMILY HYDROLASE-LIKE, TYPE 3"/>
    <property type="match status" value="1"/>
</dbReference>
<keyword evidence="2" id="KW-1185">Reference proteome</keyword>
<dbReference type="Pfam" id="PF08282">
    <property type="entry name" value="Hydrolase_3"/>
    <property type="match status" value="1"/>
</dbReference>
<sequence>MEKPRLIASDLDGTLLAVDGSVTGRTAAAVRRTRAAGLPFVLVTGRPLRWVREVCLAAGASPLVVCSNGTVLYDVLADGVVWRHELTPAMLADITSALDGLLPGSTFAAERVGRGVDPYLSEPEYPHTWSHDDHTTASRGEVLGHPAVKLLIRNPEMTSDLMAEAVTSLLGDSVVATYSTNSGLVEISPQGVTKATGLAEVAEREGVDAADVVAFGDMPNDVPMLHWAGHGVAVANAHPEVLAVADEVTDAHSADGVAQVVERWF</sequence>
<dbReference type="GO" id="GO:0000287">
    <property type="term" value="F:magnesium ion binding"/>
    <property type="evidence" value="ECO:0007669"/>
    <property type="project" value="TreeGrafter"/>
</dbReference>
<dbReference type="Proteomes" id="UP000542674">
    <property type="component" value="Unassembled WGS sequence"/>
</dbReference>
<dbReference type="GO" id="GO:0016791">
    <property type="term" value="F:phosphatase activity"/>
    <property type="evidence" value="ECO:0007669"/>
    <property type="project" value="TreeGrafter"/>
</dbReference>
<dbReference type="GO" id="GO:0005829">
    <property type="term" value="C:cytosol"/>
    <property type="evidence" value="ECO:0007669"/>
    <property type="project" value="TreeGrafter"/>
</dbReference>
<dbReference type="EMBL" id="JACHJS010000001">
    <property type="protein sequence ID" value="MBB4969134.1"/>
    <property type="molecule type" value="Genomic_DNA"/>
</dbReference>
<dbReference type="Gene3D" id="3.40.50.1000">
    <property type="entry name" value="HAD superfamily/HAD-like"/>
    <property type="match status" value="1"/>
</dbReference>
<reference evidence="1 2" key="1">
    <citation type="submission" date="2020-08" db="EMBL/GenBank/DDBJ databases">
        <title>Sequencing the genomes of 1000 actinobacteria strains.</title>
        <authorList>
            <person name="Klenk H.-P."/>
        </authorList>
    </citation>
    <scope>NUCLEOTIDE SEQUENCE [LARGE SCALE GENOMIC DNA]</scope>
    <source>
        <strain evidence="1 2">DSM 45084</strain>
    </source>
</reference>